<feature type="compositionally biased region" description="Basic residues" evidence="1">
    <location>
        <begin position="280"/>
        <end position="314"/>
    </location>
</feature>
<geneLocation type="plasmid" evidence="3">
    <name>punmamed1</name>
</geneLocation>
<evidence type="ECO:0000313" key="3">
    <source>
        <dbReference type="EMBL" id="XCM84325.1"/>
    </source>
</evidence>
<evidence type="ECO:0000256" key="1">
    <source>
        <dbReference type="SAM" id="MobiDB-lite"/>
    </source>
</evidence>
<protein>
    <submittedName>
        <fullName evidence="3">Uncharacterized protein</fullName>
    </submittedName>
</protein>
<name>A0AAU8K6G0_9ACTN</name>
<feature type="transmembrane region" description="Helical" evidence="2">
    <location>
        <begin position="12"/>
        <end position="31"/>
    </location>
</feature>
<keyword evidence="3" id="KW-0614">Plasmid</keyword>
<dbReference type="AlphaFoldDB" id="A0AAU8K6G0"/>
<dbReference type="RefSeq" id="WP_354645258.1">
    <property type="nucleotide sequence ID" value="NZ_CP159873.1"/>
</dbReference>
<organism evidence="3">
    <name type="scientific">Kitasatospora camelliae</name>
    <dbReference type="NCBI Taxonomy" id="3156397"/>
    <lineage>
        <taxon>Bacteria</taxon>
        <taxon>Bacillati</taxon>
        <taxon>Actinomycetota</taxon>
        <taxon>Actinomycetes</taxon>
        <taxon>Kitasatosporales</taxon>
        <taxon>Streptomycetaceae</taxon>
        <taxon>Kitasatospora</taxon>
    </lineage>
</organism>
<keyword evidence="2" id="KW-1133">Transmembrane helix</keyword>
<feature type="region of interest" description="Disordered" evidence="1">
    <location>
        <begin position="132"/>
        <end position="152"/>
    </location>
</feature>
<dbReference type="EMBL" id="CP159873">
    <property type="protein sequence ID" value="XCM84325.1"/>
    <property type="molecule type" value="Genomic_DNA"/>
</dbReference>
<keyword evidence="2" id="KW-0472">Membrane</keyword>
<feature type="transmembrane region" description="Helical" evidence="2">
    <location>
        <begin position="43"/>
        <end position="61"/>
    </location>
</feature>
<keyword evidence="2" id="KW-0812">Transmembrane</keyword>
<feature type="compositionally biased region" description="Pro residues" evidence="1">
    <location>
        <begin position="223"/>
        <end position="240"/>
    </location>
</feature>
<sequence>MLHTALKGHTPLTLLLIAAAAAAALLALVIARRAGRRTVRRAASGAVLCCILVLATGLAVLPVGSDEPRTAGDARYEAASRALTTAFGDRYGIVDVRQEPGSGELTITLNTGVATLSWPDAENFNISLERTAEPGPDSFPVAGDGTPPASPDDAVAAAERYAGTHYPWALNETTRTVDAVGDGAQFGWLVSWRSVVDGVLMPLRLDVQINRAGRVSQLNVQQNPPPGSLPPHWSPGPAPTEGPRGAADPGAVHHRQGPAPRRRTARRPLAGGVDGGPLLSRRRCRGGRGRDHRRRDRRQRHVGRSRRERRRRGHLTGGPACT</sequence>
<proteinExistence type="predicted"/>
<evidence type="ECO:0000256" key="2">
    <source>
        <dbReference type="SAM" id="Phobius"/>
    </source>
</evidence>
<accession>A0AAU8K6G0</accession>
<reference evidence="3" key="1">
    <citation type="submission" date="2024-06" db="EMBL/GenBank/DDBJ databases">
        <title>The genome sequences of Kitasatospora sp. strain HUAS MG31.</title>
        <authorList>
            <person name="Mo P."/>
        </authorList>
    </citation>
    <scope>NUCLEOTIDE SEQUENCE</scope>
    <source>
        <strain evidence="3">HUAS MG31</strain>
        <plasmid evidence="3">punmamed1</plasmid>
    </source>
</reference>
<feature type="compositionally biased region" description="Basic residues" evidence="1">
    <location>
        <begin position="252"/>
        <end position="266"/>
    </location>
</feature>
<gene>
    <name evidence="3" type="ORF">ABWK59_35880</name>
</gene>
<feature type="region of interest" description="Disordered" evidence="1">
    <location>
        <begin position="218"/>
        <end position="322"/>
    </location>
</feature>
<dbReference type="KEGG" id="kcm:ABWK59_35880"/>